<dbReference type="InterPro" id="IPR029063">
    <property type="entry name" value="SAM-dependent_MTases_sf"/>
</dbReference>
<dbReference type="Gene3D" id="3.40.50.150">
    <property type="entry name" value="Vaccinia Virus protein VP39"/>
    <property type="match status" value="1"/>
</dbReference>
<dbReference type="InterPro" id="IPR025799">
    <property type="entry name" value="Arg_MeTrfase"/>
</dbReference>
<dbReference type="PANTHER" id="PTHR11006:SF53">
    <property type="entry name" value="PROTEIN ARGININE N-METHYLTRANSFERASE 3"/>
    <property type="match status" value="1"/>
</dbReference>
<dbReference type="GO" id="GO:0042054">
    <property type="term" value="F:histone methyltransferase activity"/>
    <property type="evidence" value="ECO:0007669"/>
    <property type="project" value="TreeGrafter"/>
</dbReference>
<keyword evidence="1" id="KW-0949">S-adenosyl-L-methionine</keyword>
<protein>
    <submittedName>
        <fullName evidence="3">Uncharacterized protein</fullName>
    </submittedName>
</protein>
<dbReference type="AlphaFoldDB" id="A0AB34J310"/>
<evidence type="ECO:0000256" key="2">
    <source>
        <dbReference type="SAM" id="MobiDB-lite"/>
    </source>
</evidence>
<organism evidence="3 4">
    <name type="scientific">Prymnesium parvum</name>
    <name type="common">Toxic golden alga</name>
    <dbReference type="NCBI Taxonomy" id="97485"/>
    <lineage>
        <taxon>Eukaryota</taxon>
        <taxon>Haptista</taxon>
        <taxon>Haptophyta</taxon>
        <taxon>Prymnesiophyceae</taxon>
        <taxon>Prymnesiales</taxon>
        <taxon>Prymnesiaceae</taxon>
        <taxon>Prymnesium</taxon>
    </lineage>
</organism>
<dbReference type="GO" id="GO:0016274">
    <property type="term" value="F:protein-arginine N-methyltransferase activity"/>
    <property type="evidence" value="ECO:0007669"/>
    <property type="project" value="InterPro"/>
</dbReference>
<feature type="compositionally biased region" description="Low complexity" evidence="2">
    <location>
        <begin position="1"/>
        <end position="16"/>
    </location>
</feature>
<feature type="region of interest" description="Disordered" evidence="2">
    <location>
        <begin position="1"/>
        <end position="23"/>
    </location>
</feature>
<evidence type="ECO:0000313" key="3">
    <source>
        <dbReference type="EMBL" id="KAL1511045.1"/>
    </source>
</evidence>
<accession>A0AB34J310</accession>
<sequence length="368" mass="38605">MQAAAGGSASAGRNGAPAGGLSGEPPSVGSAVGLSHTLPRGHACRYITECYVGMRDDTARTASYRRAIVAAAAGRVVVDIGTGALALLAIIAAEAGAKHVYAIEVQPAAAAAARIAVAAAGLSHRISVIEAFSVGLLLPVKAQLLVHELIGEIAGEEGVVQAIHDICARNMTQLDCASPCSVPSRARTLLAPCEYPDAQYTLRHPSALLSLPGSASALKLPTLPDYMKLAVPQAFEDLLFDAAAPRARQDSELHFTISRAGALCGLALHIELHCGVSAGNDPPDVSSAWSGSHWQNVLFLFDERKTPVYKGQLVRVLTSCRLDGSAPCYSFEALLQVEQGWQLLGKHLYPEVSLNCNDMADFLMGYSE</sequence>
<reference evidence="3 4" key="1">
    <citation type="journal article" date="2024" name="Science">
        <title>Giant polyketide synthase enzymes in the biosynthesis of giant marine polyether toxins.</title>
        <authorList>
            <person name="Fallon T.R."/>
            <person name="Shende V.V."/>
            <person name="Wierzbicki I.H."/>
            <person name="Pendleton A.L."/>
            <person name="Watervoot N.F."/>
            <person name="Auber R.P."/>
            <person name="Gonzalez D.J."/>
            <person name="Wisecaver J.H."/>
            <person name="Moore B.S."/>
        </authorList>
    </citation>
    <scope>NUCLEOTIDE SEQUENCE [LARGE SCALE GENOMIC DNA]</scope>
    <source>
        <strain evidence="3 4">12B1</strain>
    </source>
</reference>
<dbReference type="GO" id="GO:0005634">
    <property type="term" value="C:nucleus"/>
    <property type="evidence" value="ECO:0007669"/>
    <property type="project" value="TreeGrafter"/>
</dbReference>
<dbReference type="SUPFAM" id="SSF53335">
    <property type="entry name" value="S-adenosyl-L-methionine-dependent methyltransferases"/>
    <property type="match status" value="1"/>
</dbReference>
<name>A0AB34J310_PRYPA</name>
<keyword evidence="4" id="KW-1185">Reference proteome</keyword>
<dbReference type="PANTHER" id="PTHR11006">
    <property type="entry name" value="PROTEIN ARGININE N-METHYLTRANSFERASE"/>
    <property type="match status" value="1"/>
</dbReference>
<dbReference type="EMBL" id="JBGBPQ010000014">
    <property type="protein sequence ID" value="KAL1511045.1"/>
    <property type="molecule type" value="Genomic_DNA"/>
</dbReference>
<dbReference type="Proteomes" id="UP001515480">
    <property type="component" value="Unassembled WGS sequence"/>
</dbReference>
<proteinExistence type="predicted"/>
<comment type="caution">
    <text evidence="3">The sequence shown here is derived from an EMBL/GenBank/DDBJ whole genome shotgun (WGS) entry which is preliminary data.</text>
</comment>
<evidence type="ECO:0000313" key="4">
    <source>
        <dbReference type="Proteomes" id="UP001515480"/>
    </source>
</evidence>
<gene>
    <name evidence="3" type="ORF">AB1Y20_005870</name>
</gene>
<evidence type="ECO:0000256" key="1">
    <source>
        <dbReference type="ARBA" id="ARBA00022691"/>
    </source>
</evidence>